<gene>
    <name evidence="1" type="ORF">OM075_23655</name>
</gene>
<dbReference type="AlphaFoldDB" id="A0AAE3MAK0"/>
<keyword evidence="2" id="KW-1185">Reference proteome</keyword>
<comment type="caution">
    <text evidence="1">The sequence shown here is derived from an EMBL/GenBank/DDBJ whole genome shotgun (WGS) entry which is preliminary data.</text>
</comment>
<sequence>MENIQLATFDDVNFNNLPKAIESVIHNQKLLMECFINNLTPPKPRPTKTNLTGLQDYLKEQTGKKPARQTLYGMVSSRKIPFIKHKNSKELVFNLNHIDLWLENGKSMRGLKLED</sequence>
<protein>
    <recommendedName>
        <fullName evidence="3">Helix-turn-helix domain-containing protein</fullName>
    </recommendedName>
</protein>
<proteinExistence type="predicted"/>
<name>A0AAE3MAK0_9BACT</name>
<organism evidence="1 2">
    <name type="scientific">Plebeiibacterium sediminum</name>
    <dbReference type="NCBI Taxonomy" id="2992112"/>
    <lineage>
        <taxon>Bacteria</taxon>
        <taxon>Pseudomonadati</taxon>
        <taxon>Bacteroidota</taxon>
        <taxon>Bacteroidia</taxon>
        <taxon>Marinilabiliales</taxon>
        <taxon>Marinilabiliaceae</taxon>
        <taxon>Plebeiibacterium</taxon>
    </lineage>
</organism>
<reference evidence="1" key="1">
    <citation type="submission" date="2022-10" db="EMBL/GenBank/DDBJ databases">
        <authorList>
            <person name="Yu W.X."/>
        </authorList>
    </citation>
    <scope>NUCLEOTIDE SEQUENCE</scope>
    <source>
        <strain evidence="1">AAT</strain>
    </source>
</reference>
<dbReference type="EMBL" id="JAPDPJ010000114">
    <property type="protein sequence ID" value="MCW3789475.1"/>
    <property type="molecule type" value="Genomic_DNA"/>
</dbReference>
<dbReference type="RefSeq" id="WP_301193026.1">
    <property type="nucleotide sequence ID" value="NZ_JAPDPJ010000114.1"/>
</dbReference>
<evidence type="ECO:0000313" key="1">
    <source>
        <dbReference type="EMBL" id="MCW3789475.1"/>
    </source>
</evidence>
<evidence type="ECO:0000313" key="2">
    <source>
        <dbReference type="Proteomes" id="UP001209229"/>
    </source>
</evidence>
<evidence type="ECO:0008006" key="3">
    <source>
        <dbReference type="Google" id="ProtNLM"/>
    </source>
</evidence>
<accession>A0AAE3MAK0</accession>
<dbReference type="Proteomes" id="UP001209229">
    <property type="component" value="Unassembled WGS sequence"/>
</dbReference>